<comment type="similarity">
    <text evidence="1">Belongs to the ADP-ribosylglycohydrolase family.</text>
</comment>
<feature type="binding site" evidence="3">
    <location>
        <position position="540"/>
    </location>
    <ligand>
        <name>Mg(2+)</name>
        <dbReference type="ChEBI" id="CHEBI:18420"/>
        <label>1</label>
    </ligand>
</feature>
<feature type="region of interest" description="Disordered" evidence="4">
    <location>
        <begin position="653"/>
        <end position="674"/>
    </location>
</feature>
<organism evidence="5 6">
    <name type="scientific">Saccharopolyspora phatthalungensis</name>
    <dbReference type="NCBI Taxonomy" id="664693"/>
    <lineage>
        <taxon>Bacteria</taxon>
        <taxon>Bacillati</taxon>
        <taxon>Actinomycetota</taxon>
        <taxon>Actinomycetes</taxon>
        <taxon>Pseudonocardiales</taxon>
        <taxon>Pseudonocardiaceae</taxon>
        <taxon>Saccharopolyspora</taxon>
    </lineage>
</organism>
<feature type="binding site" evidence="3">
    <location>
        <position position="298"/>
    </location>
    <ligand>
        <name>Mg(2+)</name>
        <dbReference type="ChEBI" id="CHEBI:18420"/>
        <label>1</label>
    </ligand>
</feature>
<dbReference type="InterPro" id="IPR050792">
    <property type="entry name" value="ADP-ribosylglycohydrolase"/>
</dbReference>
<sequence>MNTQQPSRPVITPSMREQAMKQPNTWLYVVDPIFTDPNAEVPPWGFIGGYRVDEQGEITDDFSPNPNYRPSPVALRLPAPTNDVERALQLTTTGYAQGHALLTAMLDAELILFAQPQGNGLFTVVHESGRRQLQVFTSEAFLPPNWTTWQRMTGRQLAAHNLTGVDVQVNPTSPVKARLPAEDLIKAAAAVPPKVPVHSPANGNPAIAPSGAAPNPPATQAPRPAEPSEQPAPKPPEDPAETEFGRRFLGSMLAGAIGDALGAPVEFFPVDQIRSRFGAMGVTEYDRTGEQPGEFTDDTQMTLFTLEGLIRGHIVARTAGADTPLSAIQLAYQRWLHTQGYAWMQAAGPFTMSHPQPDGWLIEQRDLFAVRSPNSSCIAALREFASVGAPGAFDRPINDAQDCGGVVRAAPVALWSDDPKQVFELAAATAALTYSQPNGYLPAGVLAVVVHRLLREETLADAVRQARELLVQYRGHEDTEHALQAAEELARQGKPSPEQITDALGGGWAGHEALAIAVCAALSTDTIAAALMVAVNHSGDSDSTAAICGNIVGARYGAPSVPGVWLRDLKQREIVEALTKDALLEFSATPPNGDAWAARYPAAKDMSELVFTSALPPADAAPTPLAEPADAPVEPIAPEASAIPLDIAVQAGAEVPASRPQENPPVPEPGSGAHAAPMETAVQADTTLAVAAEPAGVDAVDLRANRVLGLLLGGAAGDALGYPIEDDSLEDIRRKYGADGLTDFVDAHRPGGSISDETQMTLFTLDGLIRAHIRRRLFGENVPTTQVQHAYQRWLHTQGFDWKDAGGPLAAYPPDGWLIKQKALFARRTPGATCIQALHGYANGNEQGSFTNRLNDSKGSGGVVRAAPAGLWSTDSAEAFQVGAMTAVLTHGHPSGYLPAGALAVIIQQLLDGRSLPEAVDRALTELSRWDGHEETSAALRKAIELATAGTPTPEQIHGLLGEGWFAEQALAIAVCAALTHPESFAGAVIMAANHSGDSASTAAICGNIMGAAHTADAVPLIWLDKLELREVIEGLADDAIREFGLNPPTGAEWLQRYPVGDAEPAEQSREDVFESPAPRHGIEAERPEYAAATRFSEPESVVMEPVLETPAADGPVESPAANAAVEDPVTEDPVPEDSLAEDPVTAAPVAETHAPEGPISETPISEGPVSEGPVGEAEFEATADPVSPAVAASVVAPPVASAAAEAVDDADDGLSDEELRLLAAWRKFRDNDGNPADLTQDLHKLLVEAFGAERAAQLIGEAAAEPEAEAELAAETQVRLSRRERLEGCVLGSAVGDALGAPWMFTDLSTILDANPEGVRELAEAFGRRGAATAYTQQAAFVLDALIRARIRPTLRGVNAHRPSMVRSTLLHWMHTQGAQVSNLPLGELAETLPLGVLAETEVLRAQRFPDEATLTALARFADRRETPTPGNPPNSARTAAATVRGAVVGFAVAEPHEAISLGAEIAVVTHGHPDGYLPAGALAGLVCALGKGQTLAEAVQSVLAELAQMEGADTTAQGLRSAVEIASNGPASPALFDELGLGWNAPEALAIAVAAALSHPNSFADAVALAATHAGNTAATAAICGSLLGTARGFGQIPETWVDELELREVLAQLATDEHRAQTEISTDEPLPEWARRYPG</sequence>
<dbReference type="InterPro" id="IPR036705">
    <property type="entry name" value="Ribosyl_crysJ1_sf"/>
</dbReference>
<reference evidence="5 6" key="1">
    <citation type="submission" date="2020-08" db="EMBL/GenBank/DDBJ databases">
        <title>Sequencing the genomes of 1000 actinobacteria strains.</title>
        <authorList>
            <person name="Klenk H.-P."/>
        </authorList>
    </citation>
    <scope>NUCLEOTIDE SEQUENCE [LARGE SCALE GENOMIC DNA]</scope>
    <source>
        <strain evidence="5 6">DSM 45584</strain>
    </source>
</reference>
<feature type="binding site" evidence="3">
    <location>
        <position position="296"/>
    </location>
    <ligand>
        <name>Mg(2+)</name>
        <dbReference type="ChEBI" id="CHEBI:18420"/>
        <label>1</label>
    </ligand>
</feature>
<feature type="binding site" evidence="3">
    <location>
        <position position="543"/>
    </location>
    <ligand>
        <name>Mg(2+)</name>
        <dbReference type="ChEBI" id="CHEBI:18420"/>
        <label>1</label>
    </ligand>
</feature>
<dbReference type="Proteomes" id="UP000584374">
    <property type="component" value="Unassembled WGS sequence"/>
</dbReference>
<dbReference type="GO" id="GO:0046872">
    <property type="term" value="F:metal ion binding"/>
    <property type="evidence" value="ECO:0007669"/>
    <property type="project" value="UniProtKB-KW"/>
</dbReference>
<dbReference type="Pfam" id="PF03747">
    <property type="entry name" value="ADP_ribosyl_GH"/>
    <property type="match status" value="3"/>
</dbReference>
<evidence type="ECO:0000256" key="4">
    <source>
        <dbReference type="SAM" id="MobiDB-lite"/>
    </source>
</evidence>
<dbReference type="EMBL" id="JACHIW010000001">
    <property type="protein sequence ID" value="MBB5152974.1"/>
    <property type="molecule type" value="Genomic_DNA"/>
</dbReference>
<dbReference type="InterPro" id="IPR005502">
    <property type="entry name" value="Ribosyl_crysJ1"/>
</dbReference>
<dbReference type="InterPro" id="IPR047659">
    <property type="entry name" value="T7SS_assoc"/>
</dbReference>
<evidence type="ECO:0000256" key="2">
    <source>
        <dbReference type="ARBA" id="ARBA00022801"/>
    </source>
</evidence>
<dbReference type="NCBIfam" id="NF033532">
    <property type="entry name" value="lone7para_assoc"/>
    <property type="match status" value="1"/>
</dbReference>
<protein>
    <submittedName>
        <fullName evidence="5">ADP-ribosylglycohydrolase</fullName>
    </submittedName>
</protein>
<name>A0A840PYD8_9PSEU</name>
<dbReference type="GO" id="GO:0016787">
    <property type="term" value="F:hydrolase activity"/>
    <property type="evidence" value="ECO:0007669"/>
    <property type="project" value="UniProtKB-KW"/>
</dbReference>
<gene>
    <name evidence="5" type="ORF">BJ970_000508</name>
</gene>
<keyword evidence="3" id="KW-0460">Magnesium</keyword>
<feature type="region of interest" description="Disordered" evidence="4">
    <location>
        <begin position="1621"/>
        <end position="1642"/>
    </location>
</feature>
<feature type="binding site" evidence="3">
    <location>
        <position position="297"/>
    </location>
    <ligand>
        <name>Mg(2+)</name>
        <dbReference type="ChEBI" id="CHEBI:18420"/>
        <label>1</label>
    </ligand>
</feature>
<keyword evidence="3" id="KW-0479">Metal-binding</keyword>
<keyword evidence="6" id="KW-1185">Reference proteome</keyword>
<dbReference type="RefSeq" id="WP_184723126.1">
    <property type="nucleotide sequence ID" value="NZ_JACHIW010000001.1"/>
</dbReference>
<evidence type="ECO:0000256" key="3">
    <source>
        <dbReference type="PIRSR" id="PIRSR605502-1"/>
    </source>
</evidence>
<evidence type="ECO:0000313" key="6">
    <source>
        <dbReference type="Proteomes" id="UP000584374"/>
    </source>
</evidence>
<evidence type="ECO:0000313" key="5">
    <source>
        <dbReference type="EMBL" id="MBB5152974.1"/>
    </source>
</evidence>
<feature type="binding site" evidence="3">
    <location>
        <position position="542"/>
    </location>
    <ligand>
        <name>Mg(2+)</name>
        <dbReference type="ChEBI" id="CHEBI:18420"/>
        <label>1</label>
    </ligand>
</feature>
<dbReference type="SUPFAM" id="SSF101478">
    <property type="entry name" value="ADP-ribosylglycohydrolase"/>
    <property type="match status" value="3"/>
</dbReference>
<feature type="region of interest" description="Disordered" evidence="4">
    <location>
        <begin position="1063"/>
        <end position="1087"/>
    </location>
</feature>
<proteinExistence type="inferred from homology"/>
<keyword evidence="2 5" id="KW-0378">Hydrolase</keyword>
<comment type="cofactor">
    <cofactor evidence="3">
        <name>Mg(2+)</name>
        <dbReference type="ChEBI" id="CHEBI:18420"/>
    </cofactor>
    <text evidence="3">Binds 2 magnesium ions per subunit.</text>
</comment>
<dbReference type="Gene3D" id="1.10.4080.10">
    <property type="entry name" value="ADP-ribosylation/Crystallin J1"/>
    <property type="match status" value="3"/>
</dbReference>
<accession>A0A840PYD8</accession>
<feature type="region of interest" description="Disordered" evidence="4">
    <location>
        <begin position="196"/>
        <end position="242"/>
    </location>
</feature>
<evidence type="ECO:0000256" key="1">
    <source>
        <dbReference type="ARBA" id="ARBA00010702"/>
    </source>
</evidence>
<comment type="caution">
    <text evidence="5">The sequence shown here is derived from an EMBL/GenBank/DDBJ whole genome shotgun (WGS) entry which is preliminary data.</text>
</comment>
<dbReference type="PANTHER" id="PTHR16222">
    <property type="entry name" value="ADP-RIBOSYLGLYCOHYDROLASE"/>
    <property type="match status" value="1"/>
</dbReference>
<feature type="compositionally biased region" description="Acidic residues" evidence="4">
    <location>
        <begin position="1129"/>
        <end position="1141"/>
    </location>
</feature>
<feature type="region of interest" description="Disordered" evidence="4">
    <location>
        <begin position="1125"/>
        <end position="1183"/>
    </location>
</feature>
<dbReference type="PANTHER" id="PTHR16222:SF24">
    <property type="entry name" value="ADP-RIBOSYLHYDROLASE ARH3"/>
    <property type="match status" value="1"/>
</dbReference>